<evidence type="ECO:0000313" key="2">
    <source>
        <dbReference type="EMBL" id="KAK0155597.1"/>
    </source>
</evidence>
<proteinExistence type="predicted"/>
<gene>
    <name evidence="2" type="ORF">N1851_002075</name>
</gene>
<evidence type="ECO:0000313" key="3">
    <source>
        <dbReference type="Proteomes" id="UP001174136"/>
    </source>
</evidence>
<sequence length="209" mass="23455">MLINTFNIHQVSIYQHSGALGPQVVSLEQLCSLLPFNPWHWYNLGQTCLQQLEANKSLGSCPLQNGGAGAETDGLRTEESRGEEEGGDRAWLEACMSFLRTRLLLRMLRPQQSSFVLQRSESALCRSDEALERLNPTEETLQTLTAVMSEDLVPEKMREDNQDGESLASVSLQSFSERWWNKVLGSQCTRGDQCRSTTDGCQQQIKKAD</sequence>
<dbReference type="AlphaFoldDB" id="A0AA47NCP4"/>
<reference evidence="2" key="1">
    <citation type="journal article" date="2023" name="Front. Mar. Sci.">
        <title>A new Merluccius polli reference genome to investigate the effects of global change in West African waters.</title>
        <authorList>
            <person name="Mateo J.L."/>
            <person name="Blanco-Fernandez C."/>
            <person name="Garcia-Vazquez E."/>
            <person name="Machado-Schiaffino G."/>
        </authorList>
    </citation>
    <scope>NUCLEOTIDE SEQUENCE</scope>
    <source>
        <strain evidence="2">C29</strain>
        <tissue evidence="2">Fin</tissue>
    </source>
</reference>
<dbReference type="PANTHER" id="PTHR31919">
    <property type="entry name" value="ZINC FINGERS AND HOMEOBOXES PROTEIN 1, ISOFORM 2"/>
    <property type="match status" value="1"/>
</dbReference>
<dbReference type="PANTHER" id="PTHR31919:SF1">
    <property type="entry name" value="ZINC FINGERS AND HOMEOBOXES PROTEIN 1, ISOFORM 2"/>
    <property type="match status" value="1"/>
</dbReference>
<keyword evidence="3" id="KW-1185">Reference proteome</keyword>
<evidence type="ECO:0000256" key="1">
    <source>
        <dbReference type="SAM" id="MobiDB-lite"/>
    </source>
</evidence>
<protein>
    <submittedName>
        <fullName evidence="2">Uncharacterized protein</fullName>
    </submittedName>
</protein>
<accession>A0AA47NCP4</accession>
<feature type="region of interest" description="Disordered" evidence="1">
    <location>
        <begin position="65"/>
        <end position="86"/>
    </location>
</feature>
<comment type="caution">
    <text evidence="2">The sequence shown here is derived from an EMBL/GenBank/DDBJ whole genome shotgun (WGS) entry which is preliminary data.</text>
</comment>
<feature type="compositionally biased region" description="Basic and acidic residues" evidence="1">
    <location>
        <begin position="73"/>
        <end position="86"/>
    </location>
</feature>
<name>A0AA47NCP4_MERPO</name>
<dbReference type="InterPro" id="IPR041404">
    <property type="entry name" value="DUF5588"/>
</dbReference>
<dbReference type="Proteomes" id="UP001174136">
    <property type="component" value="Unassembled WGS sequence"/>
</dbReference>
<dbReference type="Pfam" id="PF17826">
    <property type="entry name" value="DUF5588"/>
    <property type="match status" value="1"/>
</dbReference>
<dbReference type="EMBL" id="JAOPHQ010000283">
    <property type="protein sequence ID" value="KAK0155597.1"/>
    <property type="molecule type" value="Genomic_DNA"/>
</dbReference>
<organism evidence="2 3">
    <name type="scientific">Merluccius polli</name>
    <name type="common">Benguela hake</name>
    <name type="synonym">Merluccius cadenati</name>
    <dbReference type="NCBI Taxonomy" id="89951"/>
    <lineage>
        <taxon>Eukaryota</taxon>
        <taxon>Metazoa</taxon>
        <taxon>Chordata</taxon>
        <taxon>Craniata</taxon>
        <taxon>Vertebrata</taxon>
        <taxon>Euteleostomi</taxon>
        <taxon>Actinopterygii</taxon>
        <taxon>Neopterygii</taxon>
        <taxon>Teleostei</taxon>
        <taxon>Neoteleostei</taxon>
        <taxon>Acanthomorphata</taxon>
        <taxon>Zeiogadaria</taxon>
        <taxon>Gadariae</taxon>
        <taxon>Gadiformes</taxon>
        <taxon>Gadoidei</taxon>
        <taxon>Merlucciidae</taxon>
        <taxon>Merluccius</taxon>
    </lineage>
</organism>